<dbReference type="InterPro" id="IPR052345">
    <property type="entry name" value="Rad_response_metalloprotease"/>
</dbReference>
<evidence type="ECO:0000313" key="2">
    <source>
        <dbReference type="EMBL" id="SDR30503.1"/>
    </source>
</evidence>
<dbReference type="EMBL" id="FNKH01000003">
    <property type="protein sequence ID" value="SDR30503.1"/>
    <property type="molecule type" value="Genomic_DNA"/>
</dbReference>
<dbReference type="AlphaFoldDB" id="A0A1H1HYK5"/>
<proteinExistence type="predicted"/>
<dbReference type="InterPro" id="IPR010359">
    <property type="entry name" value="IrrE_HExxH"/>
</dbReference>
<dbReference type="Gene3D" id="1.10.10.2910">
    <property type="match status" value="1"/>
</dbReference>
<dbReference type="Proteomes" id="UP000181917">
    <property type="component" value="Unassembled WGS sequence"/>
</dbReference>
<dbReference type="PANTHER" id="PTHR43236">
    <property type="entry name" value="ANTITOXIN HIGA1"/>
    <property type="match status" value="1"/>
</dbReference>
<dbReference type="OrthoDB" id="9794834at2"/>
<feature type="domain" description="IrrE N-terminal-like" evidence="1">
    <location>
        <begin position="37"/>
        <end position="162"/>
    </location>
</feature>
<reference evidence="2 3" key="1">
    <citation type="submission" date="2016-10" db="EMBL/GenBank/DDBJ databases">
        <authorList>
            <person name="de Groot N.N."/>
        </authorList>
    </citation>
    <scope>NUCLEOTIDE SEQUENCE [LARGE SCALE GENOMIC DNA]</scope>
    <source>
        <strain evidence="2 3">DSM 20117</strain>
    </source>
</reference>
<evidence type="ECO:0000259" key="1">
    <source>
        <dbReference type="Pfam" id="PF06114"/>
    </source>
</evidence>
<dbReference type="PANTHER" id="PTHR43236:SF1">
    <property type="entry name" value="BLL7220 PROTEIN"/>
    <property type="match status" value="1"/>
</dbReference>
<name>A0A1H1HYK5_9MICC</name>
<sequence>MALTNEEQAALAAADFRRDYNLGNAPINDLSDLIEGRLGIDVAIVEMDDGLDGMVLQDPETNQRIISVACTTSMERQRATLAHEVGHLELKDFAEDGVIQCGVRSAEEIRADSFARHLLVPQQGVTEFLEGLGRARQQLSEGDLAYLVRYFEASPMMVLIQLENAGWLAQGQKEAWKSLSAGKLAARYGWSDEHRASQKKAMTPQAPMRIVAEAMKAYENNVIGLEAVARIRGIRPADLKDELDEVGITPKPVELPPTRFGRRQ</sequence>
<protein>
    <submittedName>
        <fullName evidence="2">Zn-dependent peptidase ImmA, M78 family</fullName>
    </submittedName>
</protein>
<gene>
    <name evidence="2" type="ORF">SAMN04489742_4808</name>
</gene>
<dbReference type="KEGG" id="acry:AC20117_22305"/>
<keyword evidence="3" id="KW-1185">Reference proteome</keyword>
<evidence type="ECO:0000313" key="3">
    <source>
        <dbReference type="Proteomes" id="UP000181917"/>
    </source>
</evidence>
<dbReference type="Pfam" id="PF06114">
    <property type="entry name" value="Peptidase_M78"/>
    <property type="match status" value="1"/>
</dbReference>
<dbReference type="STRING" id="37928.SAMN04489742_4808"/>
<organism evidence="2 3">
    <name type="scientific">Crystallibacter crystallopoietes</name>
    <dbReference type="NCBI Taxonomy" id="37928"/>
    <lineage>
        <taxon>Bacteria</taxon>
        <taxon>Bacillati</taxon>
        <taxon>Actinomycetota</taxon>
        <taxon>Actinomycetes</taxon>
        <taxon>Micrococcales</taxon>
        <taxon>Micrococcaceae</taxon>
        <taxon>Crystallibacter</taxon>
    </lineage>
</organism>
<accession>A0A1H1HYK5</accession>